<dbReference type="NCBIfam" id="NF007349">
    <property type="entry name" value="PRK09840.1"/>
    <property type="match status" value="1"/>
</dbReference>
<keyword evidence="13 14" id="KW-0998">Cell outer membrane</keyword>
<dbReference type="AlphaFoldDB" id="A0A225SLK7"/>
<dbReference type="RefSeq" id="WP_088757462.1">
    <property type="nucleotide sequence ID" value="NZ_NJGV01000034.1"/>
</dbReference>
<evidence type="ECO:0000256" key="3">
    <source>
        <dbReference type="ARBA" id="ARBA00022448"/>
    </source>
</evidence>
<evidence type="ECO:0000256" key="1">
    <source>
        <dbReference type="ARBA" id="ARBA00004571"/>
    </source>
</evidence>
<evidence type="ECO:0000256" key="2">
    <source>
        <dbReference type="ARBA" id="ARBA00009810"/>
    </source>
</evidence>
<dbReference type="PROSITE" id="PS52016">
    <property type="entry name" value="TONB_DEPENDENT_REC_3"/>
    <property type="match status" value="1"/>
</dbReference>
<keyword evidence="5" id="KW-0410">Iron transport</keyword>
<feature type="domain" description="TonB-dependent receptor plug" evidence="19">
    <location>
        <begin position="74"/>
        <end position="174"/>
    </location>
</feature>
<dbReference type="Pfam" id="PF07715">
    <property type="entry name" value="Plug"/>
    <property type="match status" value="1"/>
</dbReference>
<dbReference type="Gene3D" id="2.40.170.20">
    <property type="entry name" value="TonB-dependent receptor, beta-barrel domain"/>
    <property type="match status" value="1"/>
</dbReference>
<dbReference type="InterPro" id="IPR000531">
    <property type="entry name" value="Beta-barrel_TonB"/>
</dbReference>
<name>A0A225SLK7_9BURK</name>
<feature type="signal peptide" evidence="17">
    <location>
        <begin position="1"/>
        <end position="40"/>
    </location>
</feature>
<keyword evidence="8" id="KW-0408">Iron</keyword>
<dbReference type="EMBL" id="NJGV01000034">
    <property type="protein sequence ID" value="OWY31929.1"/>
    <property type="molecule type" value="Genomic_DNA"/>
</dbReference>
<proteinExistence type="inferred from homology"/>
<evidence type="ECO:0000256" key="5">
    <source>
        <dbReference type="ARBA" id="ARBA00022496"/>
    </source>
</evidence>
<evidence type="ECO:0000256" key="7">
    <source>
        <dbReference type="ARBA" id="ARBA00022729"/>
    </source>
</evidence>
<dbReference type="GO" id="GO:0015344">
    <property type="term" value="F:siderophore uptake transmembrane transporter activity"/>
    <property type="evidence" value="ECO:0007669"/>
    <property type="project" value="TreeGrafter"/>
</dbReference>
<protein>
    <submittedName>
        <fullName evidence="20">TonB-dependent siderophore receptor</fullName>
    </submittedName>
</protein>
<evidence type="ECO:0000256" key="14">
    <source>
        <dbReference type="PROSITE-ProRule" id="PRU01360"/>
    </source>
</evidence>
<dbReference type="GO" id="GO:0015891">
    <property type="term" value="P:siderophore transport"/>
    <property type="evidence" value="ECO:0007669"/>
    <property type="project" value="InterPro"/>
</dbReference>
<keyword evidence="11 14" id="KW-0472">Membrane</keyword>
<dbReference type="GO" id="GO:0038023">
    <property type="term" value="F:signaling receptor activity"/>
    <property type="evidence" value="ECO:0007669"/>
    <property type="project" value="InterPro"/>
</dbReference>
<feature type="region of interest" description="Disordered" evidence="16">
    <location>
        <begin position="537"/>
        <end position="563"/>
    </location>
</feature>
<evidence type="ECO:0000256" key="11">
    <source>
        <dbReference type="ARBA" id="ARBA00023136"/>
    </source>
</evidence>
<evidence type="ECO:0000256" key="15">
    <source>
        <dbReference type="RuleBase" id="RU003357"/>
    </source>
</evidence>
<keyword evidence="7 17" id="KW-0732">Signal</keyword>
<evidence type="ECO:0000313" key="21">
    <source>
        <dbReference type="Proteomes" id="UP000214747"/>
    </source>
</evidence>
<dbReference type="InterPro" id="IPR039426">
    <property type="entry name" value="TonB-dep_rcpt-like"/>
</dbReference>
<sequence length="759" mass="82578">MSFITSRKHPTSPPSVLSPAGCLSAALAGALLLPAASAQAQSGGAKLPSVQVDAVKESPYKAEQSASPKYSQPLLDTPQTLQILKRPLMEQQAATTLTEVLRNTPGVGTFFLGENGSTSTGDTVYMRGFDISSAIFVDNVRDLGTISRDVFNLQQVEVLKGAAGTDNGRGAPTGSVNLVTKQPELADAVTASGTYGSWNQKRATVDWNKVLNPEQGLALRLNLMKQHSGVPGRHQVHSSRDGFAPSLAWGLNTPTRIFFNYVHMQQDNAPDGGVVTIGLPGYSSPDPNRPFISRAPKVNPSNYYGHVDDYDRVNADMYTLRVQHDVSPDLKLENSTRYARTDQDYRLASFIATGTDRGRFKAGLRTPSATDLATWELARNIVTRRDQANEILSNQTHATAQFNTAAIRHTLVGGLELTRERQHALAFTVDGFRPPANLYQPDPRFNESEVNIRTTGRNKGQIDTLSLYVLDTLKFDERWSLNLGLRADHYRTSFNGIASGTATALNTSGNLPSWKLAAVFKPTGYSSLYALLASSQQPPGGNNLSLSASRRNPSNPDYAPQKTRTAELGTKWDLLDRRLAVTAALFRTDVHNEIEPGTLADTWFQVGEKRTAGVELGVTGELTRDISLTAGYSRMNSRVNKGRVVTANGENYLAYAPRQSLTSWATWRAAPGLALGGGLRYTDGLLRGTDSNALGTPTRTDAYWLVDAMASYAINKTVELQFNVTNLFNKQYAAAINKSGYRYTPGGTRAVSLTGNFRF</sequence>
<evidence type="ECO:0000256" key="4">
    <source>
        <dbReference type="ARBA" id="ARBA00022452"/>
    </source>
</evidence>
<dbReference type="PANTHER" id="PTHR32552">
    <property type="entry name" value="FERRICHROME IRON RECEPTOR-RELATED"/>
    <property type="match status" value="1"/>
</dbReference>
<feature type="compositionally biased region" description="Polar residues" evidence="16">
    <location>
        <begin position="537"/>
        <end position="555"/>
    </location>
</feature>
<evidence type="ECO:0000256" key="12">
    <source>
        <dbReference type="ARBA" id="ARBA00023170"/>
    </source>
</evidence>
<dbReference type="InterPro" id="IPR012910">
    <property type="entry name" value="Plug_dom"/>
</dbReference>
<dbReference type="Proteomes" id="UP000214747">
    <property type="component" value="Unassembled WGS sequence"/>
</dbReference>
<dbReference type="Gene3D" id="2.170.130.10">
    <property type="entry name" value="TonB-dependent receptor, plug domain"/>
    <property type="match status" value="1"/>
</dbReference>
<dbReference type="Pfam" id="PF00593">
    <property type="entry name" value="TonB_dep_Rec_b-barrel"/>
    <property type="match status" value="1"/>
</dbReference>
<keyword evidence="12 20" id="KW-0675">Receptor</keyword>
<keyword evidence="4 14" id="KW-1134">Transmembrane beta strand</keyword>
<reference evidence="20 21" key="1">
    <citation type="journal article" date="2010" name="Int. J. Syst. Evol. Microbiol.">
        <title>Reclassification of Herbaspirillum putei as a later heterotypic synonym of Herbaspirillum huttiense, with the description of H. huttiense subsp. huttiense subsp. nov. and H. huttiense subsp. putei subsp. nov., comb. nov., and description of Herbaspirillum aquaticum sp. nov.</title>
        <authorList>
            <person name="Dobritsa A.P."/>
            <person name="Reddy M.C."/>
            <person name="Samadpour M."/>
        </authorList>
    </citation>
    <scope>NUCLEOTIDE SEQUENCE [LARGE SCALE GENOMIC DNA]</scope>
    <source>
        <strain evidence="20 21">IEH 4430</strain>
    </source>
</reference>
<evidence type="ECO:0000313" key="20">
    <source>
        <dbReference type="EMBL" id="OWY31929.1"/>
    </source>
</evidence>
<evidence type="ECO:0000256" key="6">
    <source>
        <dbReference type="ARBA" id="ARBA00022692"/>
    </source>
</evidence>
<dbReference type="SUPFAM" id="SSF56935">
    <property type="entry name" value="Porins"/>
    <property type="match status" value="1"/>
</dbReference>
<evidence type="ECO:0000256" key="10">
    <source>
        <dbReference type="ARBA" id="ARBA00023077"/>
    </source>
</evidence>
<dbReference type="InterPro" id="IPR037066">
    <property type="entry name" value="Plug_dom_sf"/>
</dbReference>
<keyword evidence="21" id="KW-1185">Reference proteome</keyword>
<evidence type="ECO:0000256" key="17">
    <source>
        <dbReference type="SAM" id="SignalP"/>
    </source>
</evidence>
<feature type="domain" description="TonB-dependent receptor-like beta-barrel" evidence="18">
    <location>
        <begin position="279"/>
        <end position="727"/>
    </location>
</feature>
<comment type="caution">
    <text evidence="20">The sequence shown here is derived from an EMBL/GenBank/DDBJ whole genome shotgun (WGS) entry which is preliminary data.</text>
</comment>
<keyword evidence="9" id="KW-0406">Ion transport</keyword>
<gene>
    <name evidence="20" type="ORF">CEJ45_23785</name>
</gene>
<comment type="similarity">
    <text evidence="2 14 15">Belongs to the TonB-dependent receptor family.</text>
</comment>
<dbReference type="NCBIfam" id="TIGR01783">
    <property type="entry name" value="TonB-siderophor"/>
    <property type="match status" value="1"/>
</dbReference>
<keyword evidence="6 14" id="KW-0812">Transmembrane</keyword>
<evidence type="ECO:0000256" key="8">
    <source>
        <dbReference type="ARBA" id="ARBA00023004"/>
    </source>
</evidence>
<dbReference type="GO" id="GO:0009279">
    <property type="term" value="C:cell outer membrane"/>
    <property type="evidence" value="ECO:0007669"/>
    <property type="project" value="UniProtKB-SubCell"/>
</dbReference>
<evidence type="ECO:0000256" key="16">
    <source>
        <dbReference type="SAM" id="MobiDB-lite"/>
    </source>
</evidence>
<evidence type="ECO:0000259" key="19">
    <source>
        <dbReference type="Pfam" id="PF07715"/>
    </source>
</evidence>
<comment type="subcellular location">
    <subcellularLocation>
        <location evidence="1 14">Cell outer membrane</location>
        <topology evidence="1 14">Multi-pass membrane protein</topology>
    </subcellularLocation>
</comment>
<feature type="chain" id="PRO_5013234317" evidence="17">
    <location>
        <begin position="41"/>
        <end position="759"/>
    </location>
</feature>
<evidence type="ECO:0000256" key="13">
    <source>
        <dbReference type="ARBA" id="ARBA00023237"/>
    </source>
</evidence>
<accession>A0A225SLK7</accession>
<keyword evidence="3 14" id="KW-0813">Transport</keyword>
<keyword evidence="10 15" id="KW-0798">TonB box</keyword>
<evidence type="ECO:0000259" key="18">
    <source>
        <dbReference type="Pfam" id="PF00593"/>
    </source>
</evidence>
<dbReference type="InterPro" id="IPR036942">
    <property type="entry name" value="Beta-barrel_TonB_sf"/>
</dbReference>
<dbReference type="CDD" id="cd01347">
    <property type="entry name" value="ligand_gated_channel"/>
    <property type="match status" value="1"/>
</dbReference>
<evidence type="ECO:0000256" key="9">
    <source>
        <dbReference type="ARBA" id="ARBA00023065"/>
    </source>
</evidence>
<dbReference type="PANTHER" id="PTHR32552:SF89">
    <property type="entry name" value="CATECHOLATE SIDEROPHORE RECEPTOR FIU"/>
    <property type="match status" value="1"/>
</dbReference>
<organism evidence="20 21">
    <name type="scientific">Herbaspirillum aquaticum</name>
    <dbReference type="NCBI Taxonomy" id="568783"/>
    <lineage>
        <taxon>Bacteria</taxon>
        <taxon>Pseudomonadati</taxon>
        <taxon>Pseudomonadota</taxon>
        <taxon>Betaproteobacteria</taxon>
        <taxon>Burkholderiales</taxon>
        <taxon>Oxalobacteraceae</taxon>
        <taxon>Herbaspirillum</taxon>
    </lineage>
</organism>
<dbReference type="InterPro" id="IPR010105">
    <property type="entry name" value="TonB_sidphr_rcpt"/>
</dbReference>